<dbReference type="AlphaFoldDB" id="A0A2Z4U8I8"/>
<accession>A0A2Z4U8I8</accession>
<gene>
    <name evidence="5" type="ORF">DQQ01_03095</name>
</gene>
<evidence type="ECO:0000256" key="3">
    <source>
        <dbReference type="ARBA" id="ARBA00023163"/>
    </source>
</evidence>
<dbReference type="Gene3D" id="1.10.10.60">
    <property type="entry name" value="Homeodomain-like"/>
    <property type="match status" value="1"/>
</dbReference>
<dbReference type="PRINTS" id="PR00032">
    <property type="entry name" value="HTHARAC"/>
</dbReference>
<dbReference type="InterPro" id="IPR018060">
    <property type="entry name" value="HTH_AraC"/>
</dbReference>
<sequence>MSFTSLELKQDIEINKIITIHYFEYMSDYNFPGERHDFWEFLCVDKGEVEVCAGNTHHTLKKGEIIFHKPDEFHTVKANGTIAPNLVVISFECHSPCMKYFENLLTSIGEQERKLLAQIIYEAKHCIATPLDDPATTEMIRCEETPFGSEQLIKLYLETLLIFMIRQMDEGTFSSPAIKSIKQKNDSLIYNRITTYLEEHICERLTIETICQDNLIGRSQLQKLFREQAHCGVIDYFSHLKIELAKQLIRENHHNFTQISEFIGYTSIHYFSRQFKKLTGMTPSEYASSIKVLSDRK</sequence>
<proteinExistence type="predicted"/>
<dbReference type="SUPFAM" id="SSF51182">
    <property type="entry name" value="RmlC-like cupins"/>
    <property type="match status" value="1"/>
</dbReference>
<evidence type="ECO:0000313" key="5">
    <source>
        <dbReference type="EMBL" id="AWY97310.1"/>
    </source>
</evidence>
<dbReference type="PROSITE" id="PS01124">
    <property type="entry name" value="HTH_ARAC_FAMILY_2"/>
    <property type="match status" value="1"/>
</dbReference>
<keyword evidence="6" id="KW-1185">Reference proteome</keyword>
<dbReference type="RefSeq" id="WP_111918333.1">
    <property type="nucleotide sequence ID" value="NZ_CAUWHR010000018.1"/>
</dbReference>
<dbReference type="GO" id="GO:0043565">
    <property type="term" value="F:sequence-specific DNA binding"/>
    <property type="evidence" value="ECO:0007669"/>
    <property type="project" value="InterPro"/>
</dbReference>
<keyword evidence="1" id="KW-0805">Transcription regulation</keyword>
<dbReference type="InterPro" id="IPR011051">
    <property type="entry name" value="RmlC_Cupin_sf"/>
</dbReference>
<dbReference type="SUPFAM" id="SSF46689">
    <property type="entry name" value="Homeodomain-like"/>
    <property type="match status" value="1"/>
</dbReference>
<organism evidence="5 6">
    <name type="scientific">Blautia argi</name>
    <dbReference type="NCBI Taxonomy" id="1912897"/>
    <lineage>
        <taxon>Bacteria</taxon>
        <taxon>Bacillati</taxon>
        <taxon>Bacillota</taxon>
        <taxon>Clostridia</taxon>
        <taxon>Lachnospirales</taxon>
        <taxon>Lachnospiraceae</taxon>
        <taxon>Blautia</taxon>
    </lineage>
</organism>
<dbReference type="GO" id="GO:0003700">
    <property type="term" value="F:DNA-binding transcription factor activity"/>
    <property type="evidence" value="ECO:0007669"/>
    <property type="project" value="InterPro"/>
</dbReference>
<evidence type="ECO:0000256" key="1">
    <source>
        <dbReference type="ARBA" id="ARBA00023015"/>
    </source>
</evidence>
<dbReference type="InterPro" id="IPR020449">
    <property type="entry name" value="Tscrpt_reg_AraC-type_HTH"/>
</dbReference>
<keyword evidence="2" id="KW-0238">DNA-binding</keyword>
<dbReference type="InterPro" id="IPR014710">
    <property type="entry name" value="RmlC-like_jellyroll"/>
</dbReference>
<evidence type="ECO:0000313" key="6">
    <source>
        <dbReference type="Proteomes" id="UP000250003"/>
    </source>
</evidence>
<dbReference type="Pfam" id="PF02311">
    <property type="entry name" value="AraC_binding"/>
    <property type="match status" value="1"/>
</dbReference>
<dbReference type="Pfam" id="PF12833">
    <property type="entry name" value="HTH_18"/>
    <property type="match status" value="1"/>
</dbReference>
<evidence type="ECO:0000256" key="2">
    <source>
        <dbReference type="ARBA" id="ARBA00023125"/>
    </source>
</evidence>
<dbReference type="KEGG" id="blau:DQQ01_03095"/>
<dbReference type="OrthoDB" id="249627at2"/>
<reference evidence="6" key="1">
    <citation type="submission" date="2018-06" db="EMBL/GenBank/DDBJ databases">
        <title>Description of Blautia argi sp. nov., a new anaerobic isolated from dog feces.</title>
        <authorList>
            <person name="Chang Y.-H."/>
            <person name="Paek J."/>
            <person name="Shin Y."/>
        </authorList>
    </citation>
    <scope>NUCLEOTIDE SEQUENCE [LARGE SCALE GENOMIC DNA]</scope>
    <source>
        <strain evidence="6">KCTC 15426</strain>
    </source>
</reference>
<keyword evidence="3" id="KW-0804">Transcription</keyword>
<evidence type="ECO:0000259" key="4">
    <source>
        <dbReference type="PROSITE" id="PS01124"/>
    </source>
</evidence>
<dbReference type="PANTHER" id="PTHR43280">
    <property type="entry name" value="ARAC-FAMILY TRANSCRIPTIONAL REGULATOR"/>
    <property type="match status" value="1"/>
</dbReference>
<dbReference type="Gene3D" id="2.60.120.10">
    <property type="entry name" value="Jelly Rolls"/>
    <property type="match status" value="1"/>
</dbReference>
<dbReference type="InterPro" id="IPR003313">
    <property type="entry name" value="AraC-bd"/>
</dbReference>
<dbReference type="PANTHER" id="PTHR43280:SF28">
    <property type="entry name" value="HTH-TYPE TRANSCRIPTIONAL ACTIVATOR RHAS"/>
    <property type="match status" value="1"/>
</dbReference>
<name>A0A2Z4U8I8_9FIRM</name>
<feature type="domain" description="HTH araC/xylS-type" evidence="4">
    <location>
        <begin position="191"/>
        <end position="289"/>
    </location>
</feature>
<dbReference type="InterPro" id="IPR009057">
    <property type="entry name" value="Homeodomain-like_sf"/>
</dbReference>
<protein>
    <submittedName>
        <fullName evidence="5">AraC family transcriptional regulator</fullName>
    </submittedName>
</protein>
<dbReference type="SMART" id="SM00342">
    <property type="entry name" value="HTH_ARAC"/>
    <property type="match status" value="1"/>
</dbReference>
<dbReference type="Proteomes" id="UP000250003">
    <property type="component" value="Chromosome"/>
</dbReference>
<dbReference type="EMBL" id="CP030280">
    <property type="protein sequence ID" value="AWY97310.1"/>
    <property type="molecule type" value="Genomic_DNA"/>
</dbReference>